<sequence length="192" mass="22289">MLEIYLQRLSLMLERINYLKLDEPSLTKRMHILQNQLASPEFSAEVWESGFQEIEQLINNLRLAQEACEYVDRRMKAANMPLSLDGMRILEHCRTNINDIHLRQIFNRFKTRREEIGYPEFEQTAFRKGTGYSIIMHISEARSMAIALNRQTAPLSSSIVWHGKRSAIIPLRPCIAFIVSILITSPADIHSF</sequence>
<reference evidence="2 4" key="2">
    <citation type="submission" date="2018-06" db="EMBL/GenBank/DDBJ databases">
        <authorList>
            <consortium name="Pathogen Informatics"/>
            <person name="Doyle S."/>
        </authorList>
    </citation>
    <scope>NUCLEOTIDE SEQUENCE [LARGE SCALE GENOMIC DNA]</scope>
    <source>
        <strain evidence="2 4">NCTC12437</strain>
    </source>
</reference>
<dbReference type="Proteomes" id="UP000255066">
    <property type="component" value="Unassembled WGS sequence"/>
</dbReference>
<dbReference type="Proteomes" id="UP000054735">
    <property type="component" value="Unassembled WGS sequence"/>
</dbReference>
<gene>
    <name evidence="1" type="ORF">Lbir_2833</name>
    <name evidence="2" type="ORF">NCTC12437_00828</name>
</gene>
<protein>
    <submittedName>
        <fullName evidence="2">Uncharacterized protein</fullName>
    </submittedName>
</protein>
<keyword evidence="3" id="KW-1185">Reference proteome</keyword>
<dbReference type="AlphaFoldDB" id="A0A378I765"/>
<dbReference type="STRING" id="28083.Lbir_2833"/>
<dbReference type="EMBL" id="UGNW01000001">
    <property type="protein sequence ID" value="STX31058.1"/>
    <property type="molecule type" value="Genomic_DNA"/>
</dbReference>
<dbReference type="RefSeq" id="WP_058524808.1">
    <property type="nucleotide sequence ID" value="NZ_CAAAHV010000017.1"/>
</dbReference>
<evidence type="ECO:0000313" key="3">
    <source>
        <dbReference type="Proteomes" id="UP000054735"/>
    </source>
</evidence>
<dbReference type="OrthoDB" id="5644952at2"/>
<evidence type="ECO:0000313" key="4">
    <source>
        <dbReference type="Proteomes" id="UP000255066"/>
    </source>
</evidence>
<proteinExistence type="predicted"/>
<accession>A0A378I765</accession>
<evidence type="ECO:0000313" key="1">
    <source>
        <dbReference type="EMBL" id="KTC68231.1"/>
    </source>
</evidence>
<reference evidence="1 3" key="1">
    <citation type="submission" date="2015-11" db="EMBL/GenBank/DDBJ databases">
        <title>Genomic analysis of 38 Legionella species identifies large and diverse effector repertoires.</title>
        <authorList>
            <person name="Burstein D."/>
            <person name="Amaro F."/>
            <person name="Zusman T."/>
            <person name="Lifshitz Z."/>
            <person name="Cohen O."/>
            <person name="Gilbert J.A."/>
            <person name="Pupko T."/>
            <person name="Shuman H.A."/>
            <person name="Segal G."/>
        </authorList>
    </citation>
    <scope>NUCLEOTIDE SEQUENCE [LARGE SCALE GENOMIC DNA]</scope>
    <source>
        <strain evidence="1 3">CDC#1407-AL-14</strain>
    </source>
</reference>
<organism evidence="2 4">
    <name type="scientific">Legionella birminghamensis</name>
    <dbReference type="NCBI Taxonomy" id="28083"/>
    <lineage>
        <taxon>Bacteria</taxon>
        <taxon>Pseudomonadati</taxon>
        <taxon>Pseudomonadota</taxon>
        <taxon>Gammaproteobacteria</taxon>
        <taxon>Legionellales</taxon>
        <taxon>Legionellaceae</taxon>
        <taxon>Legionella</taxon>
    </lineage>
</organism>
<evidence type="ECO:0000313" key="2">
    <source>
        <dbReference type="EMBL" id="STX31058.1"/>
    </source>
</evidence>
<dbReference type="EMBL" id="LNXT01000048">
    <property type="protein sequence ID" value="KTC68231.1"/>
    <property type="molecule type" value="Genomic_DNA"/>
</dbReference>
<name>A0A378I765_9GAMM</name>